<keyword evidence="3" id="KW-1185">Reference proteome</keyword>
<feature type="region of interest" description="Disordered" evidence="1">
    <location>
        <begin position="1"/>
        <end position="68"/>
    </location>
</feature>
<evidence type="ECO:0000313" key="2">
    <source>
        <dbReference type="EMBL" id="AIN97500.1"/>
    </source>
</evidence>
<gene>
    <name evidence="2" type="ORF">LPMP_200080</name>
</gene>
<name>A0A088RNT3_LEIPA</name>
<dbReference type="VEuPathDB" id="TriTrypDB:LPMP_200080"/>
<accession>A0A088RNT3</accession>
<dbReference type="KEGG" id="lpan:LPMP_200080"/>
<dbReference type="GeneID" id="22574215"/>
<dbReference type="AlphaFoldDB" id="A0A088RNT3"/>
<dbReference type="EMBL" id="CP009389">
    <property type="protein sequence ID" value="AIN97500.1"/>
    <property type="molecule type" value="Genomic_DNA"/>
</dbReference>
<feature type="region of interest" description="Disordered" evidence="1">
    <location>
        <begin position="265"/>
        <end position="284"/>
    </location>
</feature>
<dbReference type="RefSeq" id="XP_010698207.1">
    <property type="nucleotide sequence ID" value="XM_010699905.1"/>
</dbReference>
<dbReference type="Proteomes" id="UP000063063">
    <property type="component" value="Chromosome 20"/>
</dbReference>
<feature type="compositionally biased region" description="Basic and acidic residues" evidence="1">
    <location>
        <begin position="51"/>
        <end position="60"/>
    </location>
</feature>
<dbReference type="OrthoDB" id="271468at2759"/>
<protein>
    <submittedName>
        <fullName evidence="2">Uncharacterized protein</fullName>
    </submittedName>
</protein>
<organism evidence="2 3">
    <name type="scientific">Leishmania panamensis</name>
    <dbReference type="NCBI Taxonomy" id="5679"/>
    <lineage>
        <taxon>Eukaryota</taxon>
        <taxon>Discoba</taxon>
        <taxon>Euglenozoa</taxon>
        <taxon>Kinetoplastea</taxon>
        <taxon>Metakinetoplastina</taxon>
        <taxon>Trypanosomatida</taxon>
        <taxon>Trypanosomatidae</taxon>
        <taxon>Leishmaniinae</taxon>
        <taxon>Leishmania</taxon>
        <taxon>Leishmania guyanensis species complex</taxon>
    </lineage>
</organism>
<dbReference type="VEuPathDB" id="TriTrypDB:LPAL13_200006200"/>
<evidence type="ECO:0000313" key="3">
    <source>
        <dbReference type="Proteomes" id="UP000063063"/>
    </source>
</evidence>
<sequence>MPSEDHSGLADVNPRLSSEHRYSMRAGLPNTSHRPQGRRHLDPHQFTNISDDAKRAEGRLGRAHVTSTEQQKRADVYYATKQPSVAQPPGTECNLFLKSYYYTPLSKQDSPSPLPRQRTGFRADAQNTSFQLSEARLRKIKSEHPQYKEEVMRALQDQHGDYSIVSTEQKISRRVAVEEYADGSDARMAHIEASNKYRSTPDLGTPSPAIQNSIPYALSEACPPRADTQLSCASHVRLYPGRGRSSSPPETPVKPCDRHLHDGSAPYDSTAVSGQAYPSPPAVGERRNIYAKPTLVHIDDRRHRNCVEDLDSLVMKRARARSGTSASQERSDFIFGPGPAPHACKPSLRYRTEARWKAQERSVEERRTGRALYPQSFKSTALW</sequence>
<dbReference type="eggNOG" id="ENOG502S665">
    <property type="taxonomic scope" value="Eukaryota"/>
</dbReference>
<proteinExistence type="predicted"/>
<evidence type="ECO:0000256" key="1">
    <source>
        <dbReference type="SAM" id="MobiDB-lite"/>
    </source>
</evidence>
<reference evidence="2 3" key="1">
    <citation type="journal article" date="2015" name="Sci. Rep.">
        <title>The genome of Leishmania panamensis: insights into genomics of the L. (Viannia) subgenus.</title>
        <authorList>
            <person name="Llanes A."/>
            <person name="Restrepo C.M."/>
            <person name="Vecchio G.D."/>
            <person name="Anguizola F.J."/>
            <person name="Lleonart R."/>
        </authorList>
    </citation>
    <scope>NUCLEOTIDE SEQUENCE [LARGE SCALE GENOMIC DNA]</scope>
    <source>
        <strain evidence="2 3">MHOM/PA/94/PSC-1</strain>
    </source>
</reference>